<dbReference type="AlphaFoldDB" id="A0AAE9L248"/>
<reference evidence="1" key="1">
    <citation type="journal article" date="2022" name="Microbiol. Resour. Announc.">
        <title>Genome Sequence of Cupriavidus campinensis Strain G5, a Member of a Bacterial Consortium Capable of Polyethylene Degradation.</title>
        <authorList>
            <person name="Schneider B."/>
            <person name="Pfeiffer F."/>
            <person name="Dyall-Smith M."/>
            <person name="Kunte H.J."/>
        </authorList>
    </citation>
    <scope>NUCLEOTIDE SEQUENCE</scope>
    <source>
        <strain evidence="1">G5</strain>
    </source>
</reference>
<dbReference type="PROSITE" id="PS51257">
    <property type="entry name" value="PROKAR_LIPOPROTEIN"/>
    <property type="match status" value="1"/>
</dbReference>
<evidence type="ECO:0000313" key="1">
    <source>
        <dbReference type="EMBL" id="URF05457.1"/>
    </source>
</evidence>
<protein>
    <recommendedName>
        <fullName evidence="3">Lipoprotein</fullName>
    </recommendedName>
</protein>
<organism evidence="1 2">
    <name type="scientific">Cupriavidus campinensis</name>
    <dbReference type="NCBI Taxonomy" id="151783"/>
    <lineage>
        <taxon>Bacteria</taxon>
        <taxon>Pseudomonadati</taxon>
        <taxon>Pseudomonadota</taxon>
        <taxon>Betaproteobacteria</taxon>
        <taxon>Burkholderiales</taxon>
        <taxon>Burkholderiaceae</taxon>
        <taxon>Cupriavidus</taxon>
    </lineage>
</organism>
<accession>A0AAE9L248</accession>
<reference evidence="1" key="2">
    <citation type="submission" date="2022-05" db="EMBL/GenBank/DDBJ databases">
        <authorList>
            <person name="Kunte H.-J."/>
        </authorList>
    </citation>
    <scope>NUCLEOTIDE SEQUENCE</scope>
    <source>
        <strain evidence="1">G5</strain>
    </source>
</reference>
<gene>
    <name evidence="1" type="ORF">M5D45_06535</name>
</gene>
<dbReference type="EMBL" id="CP097330">
    <property type="protein sequence ID" value="URF05457.1"/>
    <property type="molecule type" value="Genomic_DNA"/>
</dbReference>
<evidence type="ECO:0008006" key="3">
    <source>
        <dbReference type="Google" id="ProtNLM"/>
    </source>
</evidence>
<name>A0AAE9L248_9BURK</name>
<proteinExistence type="predicted"/>
<dbReference type="RefSeq" id="WP_250025215.1">
    <property type="nucleotide sequence ID" value="NZ_CP097330.1"/>
</dbReference>
<sequence length="123" mass="13601">MRKMLLVVGACLLTLQGCATKNYGRQGNLTSIEKETMTCREIQLEQAKVMGFTQYIDKESAFDGRDVLAFLGDFGIGNAIEKDAAVDSAKQRHYQLEVAAYEKGCTTVKPEPLEDPLKYKSAS</sequence>
<evidence type="ECO:0000313" key="2">
    <source>
        <dbReference type="Proteomes" id="UP001056132"/>
    </source>
</evidence>
<dbReference type="Proteomes" id="UP001056132">
    <property type="component" value="Chromosome 1"/>
</dbReference>
<dbReference type="KEGG" id="ccam:M5D45_06535"/>